<dbReference type="AlphaFoldDB" id="A0A6G1U4X6"/>
<evidence type="ECO:0000313" key="1">
    <source>
        <dbReference type="EMBL" id="MQN81878.1"/>
    </source>
</evidence>
<sequence>MKKIIIYISIMVSNCAFLGAQSRELTATANLSKGGDSIYYDFITATVPQSSSFSEQLWDFSNSKYLGQEKEVFFVGNDSNRIKMIDKDAILDFSQDKEHLLLKHLQTPLLNIDFGNSFEYLKFPFSFNDSLTCQIEGKGIYCSKNKLVFSGTCCTKAMAKGKLIMPCNDSLNNTLLIQRNIVANIDVSKDSLMSVRQDEPMKFKAAIFEWYAMGYRYPILKIIEASIKKGEHKVLEQSFAYAANVEGMSHLEDEQNKELKDKMRGISLESDTKQGDISYKVSVNGKKVCLSYSLVSDAQLRLLICNTSGMVFKSASLQQQAGNDYRKDFDCSGLPLGEYVLYIHVNGKAFSEKVHIK</sequence>
<evidence type="ECO:0008006" key="3">
    <source>
        <dbReference type="Google" id="ProtNLM"/>
    </source>
</evidence>
<dbReference type="EMBL" id="VZCB01000095">
    <property type="protein sequence ID" value="MQN81878.1"/>
    <property type="molecule type" value="Genomic_DNA"/>
</dbReference>
<name>A0A6G1U4X6_9BACT</name>
<comment type="caution">
    <text evidence="1">The sequence shown here is derived from an EMBL/GenBank/DDBJ whole genome shotgun (WGS) entry which is preliminary data.</text>
</comment>
<organism evidence="1 2">
    <name type="scientific">Segatella copri</name>
    <dbReference type="NCBI Taxonomy" id="165179"/>
    <lineage>
        <taxon>Bacteria</taxon>
        <taxon>Pseudomonadati</taxon>
        <taxon>Bacteroidota</taxon>
        <taxon>Bacteroidia</taxon>
        <taxon>Bacteroidales</taxon>
        <taxon>Prevotellaceae</taxon>
        <taxon>Segatella</taxon>
    </lineage>
</organism>
<proteinExistence type="predicted"/>
<dbReference type="RefSeq" id="WP_153125367.1">
    <property type="nucleotide sequence ID" value="NZ_VZCB01000095.1"/>
</dbReference>
<accession>A0A6G1U4X6</accession>
<reference evidence="1 2" key="1">
    <citation type="submission" date="2019-09" db="EMBL/GenBank/DDBJ databases">
        <title>Distinct polysaccharide growth profiles of human intestinal Prevotella copri isolates.</title>
        <authorList>
            <person name="Fehlner-Peach H."/>
            <person name="Magnabosco C."/>
            <person name="Raghavan V."/>
            <person name="Scher J.U."/>
            <person name="Tett A."/>
            <person name="Cox L.M."/>
            <person name="Gottsegen C."/>
            <person name="Watters A."/>
            <person name="Wiltshire- Gordon J.D."/>
            <person name="Segata N."/>
            <person name="Bonneau R."/>
            <person name="Littman D.R."/>
        </authorList>
    </citation>
    <scope>NUCLEOTIDE SEQUENCE [LARGE SCALE GENOMIC DNA]</scope>
    <source>
        <strain evidence="2">iA622</strain>
    </source>
</reference>
<protein>
    <recommendedName>
        <fullName evidence="3">T9SS C-terminal target domain-containing protein</fullName>
    </recommendedName>
</protein>
<evidence type="ECO:0000313" key="2">
    <source>
        <dbReference type="Proteomes" id="UP000480425"/>
    </source>
</evidence>
<dbReference type="OrthoDB" id="1164513at2"/>
<dbReference type="Proteomes" id="UP000480425">
    <property type="component" value="Unassembled WGS sequence"/>
</dbReference>
<gene>
    <name evidence="1" type="ORF">F7D73_13195</name>
</gene>